<proteinExistence type="predicted"/>
<comment type="caution">
    <text evidence="3">The sequence shown here is derived from an EMBL/GenBank/DDBJ whole genome shotgun (WGS) entry which is preliminary data.</text>
</comment>
<feature type="region of interest" description="Disordered" evidence="1">
    <location>
        <begin position="21"/>
        <end position="103"/>
    </location>
</feature>
<evidence type="ECO:0000256" key="2">
    <source>
        <dbReference type="SAM" id="SignalP"/>
    </source>
</evidence>
<sequence length="103" mass="10733">MASCFLCLRLSLSLSLTCRNALPPLPGLSAGSQSLPERPGRPGGDHRAGGPGAVHQRESAQGRQPQRGPVVSAQGPTRQAGHRRDPKAGRTREGRPAPGPCRA</sequence>
<reference evidence="3 4" key="1">
    <citation type="journal article" date="2018" name="Nat. Ecol. Evol.">
        <title>Shark genomes provide insights into elasmobranch evolution and the origin of vertebrates.</title>
        <authorList>
            <person name="Hara Y"/>
            <person name="Yamaguchi K"/>
            <person name="Onimaru K"/>
            <person name="Kadota M"/>
            <person name="Koyanagi M"/>
            <person name="Keeley SD"/>
            <person name="Tatsumi K"/>
            <person name="Tanaka K"/>
            <person name="Motone F"/>
            <person name="Kageyama Y"/>
            <person name="Nozu R"/>
            <person name="Adachi N"/>
            <person name="Nishimura O"/>
            <person name="Nakagawa R"/>
            <person name="Tanegashima C"/>
            <person name="Kiyatake I"/>
            <person name="Matsumoto R"/>
            <person name="Murakumo K"/>
            <person name="Nishida K"/>
            <person name="Terakita A"/>
            <person name="Kuratani S"/>
            <person name="Sato K"/>
            <person name="Hyodo S Kuraku.S."/>
        </authorList>
    </citation>
    <scope>NUCLEOTIDE SEQUENCE [LARGE SCALE GENOMIC DNA]</scope>
</reference>
<dbReference type="EMBL" id="BEZZ01069997">
    <property type="protein sequence ID" value="GCC41891.1"/>
    <property type="molecule type" value="Genomic_DNA"/>
</dbReference>
<evidence type="ECO:0008006" key="5">
    <source>
        <dbReference type="Google" id="ProtNLM"/>
    </source>
</evidence>
<keyword evidence="2" id="KW-0732">Signal</keyword>
<dbReference type="AlphaFoldDB" id="A0A401TGW3"/>
<evidence type="ECO:0000313" key="3">
    <source>
        <dbReference type="EMBL" id="GCC41891.1"/>
    </source>
</evidence>
<feature type="non-terminal residue" evidence="3">
    <location>
        <position position="103"/>
    </location>
</feature>
<accession>A0A401TGW3</accession>
<feature type="chain" id="PRO_5019160695" description="Secreted protein" evidence="2">
    <location>
        <begin position="22"/>
        <end position="103"/>
    </location>
</feature>
<evidence type="ECO:0000313" key="4">
    <source>
        <dbReference type="Proteomes" id="UP000287033"/>
    </source>
</evidence>
<gene>
    <name evidence="3" type="ORF">chiPu_0025984</name>
</gene>
<feature type="compositionally biased region" description="Basic and acidic residues" evidence="1">
    <location>
        <begin position="82"/>
        <end position="95"/>
    </location>
</feature>
<name>A0A401TGW3_CHIPU</name>
<keyword evidence="4" id="KW-1185">Reference proteome</keyword>
<dbReference type="Proteomes" id="UP000287033">
    <property type="component" value="Unassembled WGS sequence"/>
</dbReference>
<organism evidence="3 4">
    <name type="scientific">Chiloscyllium punctatum</name>
    <name type="common">Brownbanded bambooshark</name>
    <name type="synonym">Hemiscyllium punctatum</name>
    <dbReference type="NCBI Taxonomy" id="137246"/>
    <lineage>
        <taxon>Eukaryota</taxon>
        <taxon>Metazoa</taxon>
        <taxon>Chordata</taxon>
        <taxon>Craniata</taxon>
        <taxon>Vertebrata</taxon>
        <taxon>Chondrichthyes</taxon>
        <taxon>Elasmobranchii</taxon>
        <taxon>Galeomorphii</taxon>
        <taxon>Galeoidea</taxon>
        <taxon>Orectolobiformes</taxon>
        <taxon>Hemiscylliidae</taxon>
        <taxon>Chiloscyllium</taxon>
    </lineage>
</organism>
<feature type="compositionally biased region" description="Basic and acidic residues" evidence="1">
    <location>
        <begin position="38"/>
        <end position="48"/>
    </location>
</feature>
<protein>
    <recommendedName>
        <fullName evidence="5">Secreted protein</fullName>
    </recommendedName>
</protein>
<evidence type="ECO:0000256" key="1">
    <source>
        <dbReference type="SAM" id="MobiDB-lite"/>
    </source>
</evidence>
<feature type="signal peptide" evidence="2">
    <location>
        <begin position="1"/>
        <end position="21"/>
    </location>
</feature>